<evidence type="ECO:0000256" key="1">
    <source>
        <dbReference type="ARBA" id="ARBA00023098"/>
    </source>
</evidence>
<reference evidence="4 5" key="1">
    <citation type="submission" date="2021-12" db="EMBL/GenBank/DDBJ databases">
        <title>Genome sequence of Kibdelosporangium philippinense ATCC 49844.</title>
        <authorList>
            <person name="Fedorov E.A."/>
            <person name="Omeragic M."/>
            <person name="Shalygina K.F."/>
            <person name="Maclea K.S."/>
        </authorList>
    </citation>
    <scope>NUCLEOTIDE SEQUENCE [LARGE SCALE GENOMIC DNA]</scope>
    <source>
        <strain evidence="4 5">ATCC 49844</strain>
    </source>
</reference>
<organism evidence="4 5">
    <name type="scientific">Kibdelosporangium philippinense</name>
    <dbReference type="NCBI Taxonomy" id="211113"/>
    <lineage>
        <taxon>Bacteria</taxon>
        <taxon>Bacillati</taxon>
        <taxon>Actinomycetota</taxon>
        <taxon>Actinomycetes</taxon>
        <taxon>Pseudonocardiales</taxon>
        <taxon>Pseudonocardiaceae</taxon>
        <taxon>Kibdelosporangium</taxon>
    </lineage>
</organism>
<protein>
    <submittedName>
        <fullName evidence="4">Patatin-like phospholipase family protein</fullName>
    </submittedName>
</protein>
<evidence type="ECO:0000313" key="5">
    <source>
        <dbReference type="Proteomes" id="UP001521150"/>
    </source>
</evidence>
<dbReference type="Pfam" id="PF01734">
    <property type="entry name" value="Patatin"/>
    <property type="match status" value="1"/>
</dbReference>
<sequence length="170" mass="18511">MGFQEILDSPVEFHPIATDAHTGEAADLHKHIRDHTSLQAALRASAAMPLLAGDPIEIDGRQFIDAGLSEAIPIRTAIAQKATHIIALRTRRADQTVSPPSFGERLVLSRWLARRAPGAVETWLSREARRAEEEDLLASHPATLEIRPPIGSANIGRTEVRPGPFARPST</sequence>
<dbReference type="EMBL" id="JAJVCN010000001">
    <property type="protein sequence ID" value="MCE7002423.1"/>
    <property type="molecule type" value="Genomic_DNA"/>
</dbReference>
<feature type="region of interest" description="Disordered" evidence="2">
    <location>
        <begin position="140"/>
        <end position="170"/>
    </location>
</feature>
<keyword evidence="1" id="KW-0443">Lipid metabolism</keyword>
<accession>A0ABS8Z3C2</accession>
<evidence type="ECO:0000256" key="2">
    <source>
        <dbReference type="SAM" id="MobiDB-lite"/>
    </source>
</evidence>
<dbReference type="RefSeq" id="WP_233723539.1">
    <property type="nucleotide sequence ID" value="NZ_JAJVCN010000001.1"/>
</dbReference>
<proteinExistence type="predicted"/>
<dbReference type="InterPro" id="IPR016035">
    <property type="entry name" value="Acyl_Trfase/lysoPLipase"/>
</dbReference>
<gene>
    <name evidence="4" type="ORF">LWC34_06190</name>
</gene>
<feature type="domain" description="PNPLA" evidence="3">
    <location>
        <begin position="14"/>
        <end position="78"/>
    </location>
</feature>
<name>A0ABS8Z3C2_9PSEU</name>
<evidence type="ECO:0000259" key="3">
    <source>
        <dbReference type="Pfam" id="PF01734"/>
    </source>
</evidence>
<keyword evidence="5" id="KW-1185">Reference proteome</keyword>
<dbReference type="SUPFAM" id="SSF52151">
    <property type="entry name" value="FabD/lysophospholipase-like"/>
    <property type="match status" value="1"/>
</dbReference>
<dbReference type="InterPro" id="IPR002641">
    <property type="entry name" value="PNPLA_dom"/>
</dbReference>
<dbReference type="Proteomes" id="UP001521150">
    <property type="component" value="Unassembled WGS sequence"/>
</dbReference>
<dbReference type="Gene3D" id="3.40.1090.10">
    <property type="entry name" value="Cytosolic phospholipase A2 catalytic domain"/>
    <property type="match status" value="1"/>
</dbReference>
<evidence type="ECO:0000313" key="4">
    <source>
        <dbReference type="EMBL" id="MCE7002423.1"/>
    </source>
</evidence>
<comment type="caution">
    <text evidence="4">The sequence shown here is derived from an EMBL/GenBank/DDBJ whole genome shotgun (WGS) entry which is preliminary data.</text>
</comment>